<dbReference type="InterPro" id="IPR051317">
    <property type="entry name" value="Gfo/Idh/MocA_oxidoreduct"/>
</dbReference>
<evidence type="ECO:0000313" key="4">
    <source>
        <dbReference type="Proteomes" id="UP001243717"/>
    </source>
</evidence>
<dbReference type="InterPro" id="IPR004104">
    <property type="entry name" value="Gfo/Idh/MocA-like_OxRdtase_C"/>
</dbReference>
<dbReference type="RefSeq" id="WP_308983498.1">
    <property type="nucleotide sequence ID" value="NZ_JARXIC010000001.1"/>
</dbReference>
<dbReference type="EMBL" id="JARXIC010000001">
    <property type="protein sequence ID" value="MDQ8192990.1"/>
    <property type="molecule type" value="Genomic_DNA"/>
</dbReference>
<protein>
    <submittedName>
        <fullName evidence="3">Gfo/Idh/MocA family oxidoreductase</fullName>
    </submittedName>
</protein>
<dbReference type="SUPFAM" id="SSF55347">
    <property type="entry name" value="Glyceraldehyde-3-phosphate dehydrogenase-like, C-terminal domain"/>
    <property type="match status" value="1"/>
</dbReference>
<proteinExistence type="predicted"/>
<evidence type="ECO:0000259" key="1">
    <source>
        <dbReference type="Pfam" id="PF01408"/>
    </source>
</evidence>
<dbReference type="Pfam" id="PF01408">
    <property type="entry name" value="GFO_IDH_MocA"/>
    <property type="match status" value="1"/>
</dbReference>
<reference evidence="3 4" key="1">
    <citation type="submission" date="2023-04" db="EMBL/GenBank/DDBJ databases">
        <title>A novel bacteria isolated from coastal sediment.</title>
        <authorList>
            <person name="Liu X.-J."/>
            <person name="Du Z.-J."/>
        </authorList>
    </citation>
    <scope>NUCLEOTIDE SEQUENCE [LARGE SCALE GENOMIC DNA]</scope>
    <source>
        <strain evidence="3 4">SDUM461004</strain>
    </source>
</reference>
<feature type="domain" description="Gfo/Idh/MocA-like oxidoreductase C-terminal" evidence="2">
    <location>
        <begin position="139"/>
        <end position="378"/>
    </location>
</feature>
<dbReference type="InterPro" id="IPR036291">
    <property type="entry name" value="NAD(P)-bd_dom_sf"/>
</dbReference>
<accession>A0ABU1AE69</accession>
<dbReference type="SUPFAM" id="SSF51735">
    <property type="entry name" value="NAD(P)-binding Rossmann-fold domains"/>
    <property type="match status" value="1"/>
</dbReference>
<dbReference type="Pfam" id="PF02894">
    <property type="entry name" value="GFO_IDH_MocA_C"/>
    <property type="match status" value="1"/>
</dbReference>
<dbReference type="Gene3D" id="3.40.50.720">
    <property type="entry name" value="NAD(P)-binding Rossmann-like Domain"/>
    <property type="match status" value="1"/>
</dbReference>
<name>A0ABU1AE69_9BACT</name>
<dbReference type="PANTHER" id="PTHR43708:SF8">
    <property type="entry name" value="OXIDOREDUCTASE"/>
    <property type="match status" value="1"/>
</dbReference>
<evidence type="ECO:0000259" key="2">
    <source>
        <dbReference type="Pfam" id="PF02894"/>
    </source>
</evidence>
<organism evidence="3 4">
    <name type="scientific">Thalassobacterium sedimentorum</name>
    <dbReference type="NCBI Taxonomy" id="3041258"/>
    <lineage>
        <taxon>Bacteria</taxon>
        <taxon>Pseudomonadati</taxon>
        <taxon>Verrucomicrobiota</taxon>
        <taxon>Opitutia</taxon>
        <taxon>Puniceicoccales</taxon>
        <taxon>Coraliomargaritaceae</taxon>
        <taxon>Thalassobacterium</taxon>
    </lineage>
</organism>
<dbReference type="InterPro" id="IPR000683">
    <property type="entry name" value="Gfo/Idh/MocA-like_OxRdtase_N"/>
</dbReference>
<evidence type="ECO:0000313" key="3">
    <source>
        <dbReference type="EMBL" id="MDQ8192990.1"/>
    </source>
</evidence>
<gene>
    <name evidence="3" type="ORF">QEH59_01035</name>
</gene>
<dbReference type="Proteomes" id="UP001243717">
    <property type="component" value="Unassembled WGS sequence"/>
</dbReference>
<dbReference type="PANTHER" id="PTHR43708">
    <property type="entry name" value="CONSERVED EXPRESSED OXIDOREDUCTASE (EUROFUNG)"/>
    <property type="match status" value="1"/>
</dbReference>
<keyword evidence="4" id="KW-1185">Reference proteome</keyword>
<dbReference type="Gene3D" id="3.30.360.10">
    <property type="entry name" value="Dihydrodipicolinate Reductase, domain 2"/>
    <property type="match status" value="1"/>
</dbReference>
<comment type="caution">
    <text evidence="3">The sequence shown here is derived from an EMBL/GenBank/DDBJ whole genome shotgun (WGS) entry which is preliminary data.</text>
</comment>
<feature type="domain" description="Gfo/Idh/MocA-like oxidoreductase N-terminal" evidence="1">
    <location>
        <begin position="8"/>
        <end position="127"/>
    </location>
</feature>
<sequence>MNNKKELRLGLIGAGRRGAFAQYMHQPENNVFLTAAADTDPEALKAFQETIEREVYVTQDYHELLARPDIDAVLISTPDDLHEEHAIAALKAGKGVYLEKPIAITIEGCDRILETARKQNGKLYVGHNLRHFAVMRKMKELIDSGAIGEVKTAWCRHFISYGGDAYYKDWHAERSRTTSLLLQKGAHDIDVLHWLCGGYTETVTAMGELSLYNRITDRRDPKVKGDTYWNMDNWPPLSQKGLNPVIDVEDINMMLMRLDNGVLATYQQCHYSPDAWRNYTIIGTEGRIENFGDMSGECMIKLWNKRHNYQAEGDAEFIIPKEEGSHGGADPKIIDEFIRYMRDEGGGTITSPVSARYSAVTGCKATESLRNGAIPVQVPRLPKDLSDYFDKSTGQ</sequence>